<protein>
    <recommendedName>
        <fullName evidence="1">Large polyvalent protein-associated domain-containing protein</fullName>
    </recommendedName>
</protein>
<accession>A0A443IS80</accession>
<evidence type="ECO:0000259" key="1">
    <source>
        <dbReference type="Pfam" id="PF18858"/>
    </source>
</evidence>
<gene>
    <name evidence="2" type="ORF">D2T33_12315</name>
</gene>
<dbReference type="InterPro" id="IPR041639">
    <property type="entry name" value="LPD39"/>
</dbReference>
<name>A0A443IS80_9RHOB</name>
<dbReference type="AlphaFoldDB" id="A0A443IS80"/>
<organism evidence="2 3">
    <name type="scientific">Paenirhodobacter populi</name>
    <dbReference type="NCBI Taxonomy" id="2306993"/>
    <lineage>
        <taxon>Bacteria</taxon>
        <taxon>Pseudomonadati</taxon>
        <taxon>Pseudomonadota</taxon>
        <taxon>Alphaproteobacteria</taxon>
        <taxon>Rhodobacterales</taxon>
        <taxon>Rhodobacter group</taxon>
        <taxon>Paenirhodobacter</taxon>
    </lineage>
</organism>
<proteinExistence type="predicted"/>
<reference evidence="2 3" key="2">
    <citation type="submission" date="2019-01" db="EMBL/GenBank/DDBJ databases">
        <authorList>
            <person name="Li Y."/>
        </authorList>
    </citation>
    <scope>NUCLEOTIDE SEQUENCE [LARGE SCALE GENOMIC DNA]</scope>
    <source>
        <strain evidence="2 3">2D-5</strain>
    </source>
</reference>
<sequence length="62" mass="7027">MPSATTGMRGADEVSQRWMKVRAKDKAANDRLMDLMHRTTLAGVDPSKDDTWRHALQGWAEK</sequence>
<comment type="caution">
    <text evidence="2">The sequence shown here is derived from an EMBL/GenBank/DDBJ whole genome shotgun (WGS) entry which is preliminary data.</text>
</comment>
<reference evidence="2 3" key="1">
    <citation type="submission" date="2019-01" db="EMBL/GenBank/DDBJ databases">
        <title>Sinorhodobacter populi sp. nov. isolated from the symptomatic bark tissue of Populus euramericana canker.</title>
        <authorList>
            <person name="Xu G."/>
        </authorList>
    </citation>
    <scope>NUCLEOTIDE SEQUENCE [LARGE SCALE GENOMIC DNA]</scope>
    <source>
        <strain evidence="2 3">2D-5</strain>
    </source>
</reference>
<feature type="domain" description="Large polyvalent protein-associated" evidence="1">
    <location>
        <begin position="10"/>
        <end position="50"/>
    </location>
</feature>
<dbReference type="Pfam" id="PF18858">
    <property type="entry name" value="LPD39"/>
    <property type="match status" value="1"/>
</dbReference>
<dbReference type="Proteomes" id="UP000285710">
    <property type="component" value="Unassembled WGS sequence"/>
</dbReference>
<dbReference type="EMBL" id="SAUW01000012">
    <property type="protein sequence ID" value="RWR10441.1"/>
    <property type="molecule type" value="Genomic_DNA"/>
</dbReference>
<keyword evidence="3" id="KW-1185">Reference proteome</keyword>
<evidence type="ECO:0000313" key="2">
    <source>
        <dbReference type="EMBL" id="RWR10441.1"/>
    </source>
</evidence>
<evidence type="ECO:0000313" key="3">
    <source>
        <dbReference type="Proteomes" id="UP000285710"/>
    </source>
</evidence>